<dbReference type="PROSITE" id="PS00108">
    <property type="entry name" value="PROTEIN_KINASE_ST"/>
    <property type="match status" value="1"/>
</dbReference>
<dbReference type="InterPro" id="IPR009030">
    <property type="entry name" value="Growth_fac_rcpt_cys_sf"/>
</dbReference>
<dbReference type="InterPro" id="IPR008271">
    <property type="entry name" value="Ser/Thr_kinase_AS"/>
</dbReference>
<dbReference type="PROSITE" id="PS50011">
    <property type="entry name" value="PROTEIN_KINASE_DOM"/>
    <property type="match status" value="1"/>
</dbReference>
<evidence type="ECO:0000313" key="8">
    <source>
        <dbReference type="EMBL" id="CAE7703109.1"/>
    </source>
</evidence>
<dbReference type="CDD" id="cd06606">
    <property type="entry name" value="STKc_MAPKKK"/>
    <property type="match status" value="1"/>
</dbReference>
<keyword evidence="1" id="KW-0808">Transferase</keyword>
<feature type="transmembrane region" description="Helical" evidence="5">
    <location>
        <begin position="985"/>
        <end position="1011"/>
    </location>
</feature>
<proteinExistence type="predicted"/>
<dbReference type="PANTHER" id="PTHR48016">
    <property type="entry name" value="MAP KINASE KINASE KINASE SSK2-RELATED-RELATED"/>
    <property type="match status" value="1"/>
</dbReference>
<keyword evidence="5" id="KW-1133">Transmembrane helix</keyword>
<evidence type="ECO:0000256" key="4">
    <source>
        <dbReference type="ARBA" id="ARBA00022840"/>
    </source>
</evidence>
<dbReference type="SMART" id="SM00220">
    <property type="entry name" value="S_TKc"/>
    <property type="match status" value="1"/>
</dbReference>
<dbReference type="SUPFAM" id="SSF56112">
    <property type="entry name" value="Protein kinase-like (PK-like)"/>
    <property type="match status" value="1"/>
</dbReference>
<dbReference type="PANTHER" id="PTHR48016:SF56">
    <property type="entry name" value="MAPKK KINASE"/>
    <property type="match status" value="1"/>
</dbReference>
<feature type="signal peptide" evidence="6">
    <location>
        <begin position="1"/>
        <end position="23"/>
    </location>
</feature>
<dbReference type="InterPro" id="IPR050538">
    <property type="entry name" value="MAP_kinase_kinase_kinase"/>
</dbReference>
<dbReference type="Proteomes" id="UP000601435">
    <property type="component" value="Unassembled WGS sequence"/>
</dbReference>
<comment type="caution">
    <text evidence="8">The sequence shown here is derived from an EMBL/GenBank/DDBJ whole genome shotgun (WGS) entry which is preliminary data.</text>
</comment>
<keyword evidence="9" id="KW-1185">Reference proteome</keyword>
<keyword evidence="5" id="KW-0472">Membrane</keyword>
<reference evidence="8" key="1">
    <citation type="submission" date="2021-02" db="EMBL/GenBank/DDBJ databases">
        <authorList>
            <person name="Dougan E. K."/>
            <person name="Rhodes N."/>
            <person name="Thang M."/>
            <person name="Chan C."/>
        </authorList>
    </citation>
    <scope>NUCLEOTIDE SEQUENCE</scope>
</reference>
<sequence>MAPASRLALAHVVRLLILRSAHCLMRPETEALLQTQDGRIRNVDTPCTSYGPGLHLVQMPELQRQFLLSVPEDFAPGSVPLVLAFHGFSDSPWYTNAMMGLSKKLTRYGWLGILPFGMNTGRSNGMSGVGACCPPECQGECCMQGKHLNQKDDSACGWRDMQQDLGFVQALLAWAQLNTCADMNKVFATGFSNGGQLTNYLACHASDLFRAFAPISGDLVDFTCDAKRPISYISMCGSSDDEAFCQPTFVGTAASWSSRSKCEGAGIEGAKIFNFSATTSCLMWESCEEQNFVEVCSTQGLGHDASGHLRPDGTSILRPESDLDIVGYTLQKFSMLVDGSILFWGHPTAEELAYKESSWPPPTHDDHIDIRNGYSIQLQRHRPSELKVPDGPTGPGDSAPSPFECTFGTHGVTQLSPCPGKKSLADMEETLRTGHFTVIKGPSSGRRWIRGESIGRGSLGTVYQAMDQQTGELLAVKEVVINASDSADMKFKDQLENEIQIVKELKHPRIVAYLGHDYMGDSLFIYLEFMAGGSMAQALRQFGCFEESLLLAYTREMLEGLEYLHTRETPVVHRDIKGANVLVDLDCHAKLSDFGCSKRDNDTMSHTMRGSIPWMAPEVIKNTGYGRKADIWSFGCVVIEMATAKTPWGSFDNPMAAMCKIAMSDSTPPIPEGVSPACQDFIRLCTRRDPADRPDATRLLAHDILKNVIVEDDCAFWPLLVFVNAGVMATLPPFLLCQDYEHRKGTLWTILVSTLRFVGSHPRNDLSTHADRRKGQALTPTIQALVESWPRSFKLQIWTSSRSVPWDAHGRCYRASTDSDMADLEDIDNLDGSPKAEYVDMAARHSWQDLELSYVKNPAASSNGNSVRVPLVDSQPQEEVIDLSHTCYNLIFVSGRASVLAPMLAVAVGQFGMLWIVGWTSPEYFFESGQWVVPISDYWSVNAMKCLSMLLTLFRVSGEFKDAAKLYRVLAHRPAVQMTMQQQRFLGFGAFILQYLVAVVVLLMAIQLILASTTPIATIGKLWVVFTTLDFDNYLCNFILFIFDCEHAFTWQARLQRRSARHLGGEPLRTWLLIYWAPVGVALACVCVSVYFNICPLTAVHYGAVRNQEPVLMLTSNMGLPQSCCAPQVIVPESDSLALDQSAGVQVSVPCVSPGEVGTGSRRPPRLYYVVVPDGRPSPSSLQVMEGRGGDGNRGLRYGHAEATPLQMRWWLTSHGFAPAVYEAMRKSGAGGLGLYQNTFPNLAEWTIGDFPWMARARIFVTAVNQDTGALSPSPVQSAVIMRKVCSAHCLRCDSEGACLACDSGYVLEEREQDAHQAPATGRKFRACLPCGEGCAQCHKSGPGRCDEGKCVLGRGLSLTGQCVPCAGSICSGCDEEATSLGRSATDDSVATPTELPCRRCPATFGLTKDRRSCEPCQVRGCRRCDGLLDFCQECVEGSTLKNRSDGIRIVQDCLSCADHCSRCELLGEGRCDPERCDQGFSLTPTGVCAPCSMHCSNCSKAGPGHCDSGSCRAGYGLQGGTDCSKCQVEGCDVCDLSLGRCDVCREGFGLTPDRSCEACATACKRCTGAGVLEGENKNQWRQVSLQAAQNAFQDLGWMRDDAWLVPISVSAVLPVALVSATRTLAVLAGLFGMSA</sequence>
<feature type="domain" description="Protein kinase" evidence="7">
    <location>
        <begin position="448"/>
        <end position="705"/>
    </location>
</feature>
<dbReference type="Gene3D" id="1.10.510.10">
    <property type="entry name" value="Transferase(Phosphotransferase) domain 1"/>
    <property type="match status" value="1"/>
</dbReference>
<evidence type="ECO:0000256" key="2">
    <source>
        <dbReference type="ARBA" id="ARBA00022741"/>
    </source>
</evidence>
<keyword evidence="2" id="KW-0547">Nucleotide-binding</keyword>
<evidence type="ECO:0000259" key="7">
    <source>
        <dbReference type="PROSITE" id="PS50011"/>
    </source>
</evidence>
<keyword evidence="3" id="KW-0418">Kinase</keyword>
<feature type="transmembrane region" description="Helical" evidence="5">
    <location>
        <begin position="899"/>
        <end position="918"/>
    </location>
</feature>
<dbReference type="SUPFAM" id="SSF57184">
    <property type="entry name" value="Growth factor receptor domain"/>
    <property type="match status" value="2"/>
</dbReference>
<dbReference type="EMBL" id="CAJNJA010035141">
    <property type="protein sequence ID" value="CAE7703109.1"/>
    <property type="molecule type" value="Genomic_DNA"/>
</dbReference>
<dbReference type="SUPFAM" id="SSF53474">
    <property type="entry name" value="alpha/beta-Hydrolases"/>
    <property type="match status" value="1"/>
</dbReference>
<feature type="non-terminal residue" evidence="8">
    <location>
        <position position="1"/>
    </location>
</feature>
<keyword evidence="4" id="KW-0067">ATP-binding</keyword>
<protein>
    <submittedName>
        <fullName evidence="8">MkkA protein</fullName>
    </submittedName>
</protein>
<evidence type="ECO:0000313" key="9">
    <source>
        <dbReference type="Proteomes" id="UP000601435"/>
    </source>
</evidence>
<accession>A0A812X482</accession>
<evidence type="ECO:0000256" key="5">
    <source>
        <dbReference type="SAM" id="Phobius"/>
    </source>
</evidence>
<evidence type="ECO:0000256" key="6">
    <source>
        <dbReference type="SAM" id="SignalP"/>
    </source>
</evidence>
<dbReference type="Pfam" id="PF00069">
    <property type="entry name" value="Pkinase"/>
    <property type="match status" value="1"/>
</dbReference>
<evidence type="ECO:0000256" key="3">
    <source>
        <dbReference type="ARBA" id="ARBA00022777"/>
    </source>
</evidence>
<evidence type="ECO:0000256" key="1">
    <source>
        <dbReference type="ARBA" id="ARBA00022679"/>
    </source>
</evidence>
<dbReference type="GO" id="GO:0005524">
    <property type="term" value="F:ATP binding"/>
    <property type="evidence" value="ECO:0007669"/>
    <property type="project" value="UniProtKB-KW"/>
</dbReference>
<dbReference type="InterPro" id="IPR000719">
    <property type="entry name" value="Prot_kinase_dom"/>
</dbReference>
<dbReference type="InterPro" id="IPR029058">
    <property type="entry name" value="AB_hydrolase_fold"/>
</dbReference>
<feature type="transmembrane region" description="Helical" evidence="5">
    <location>
        <begin position="938"/>
        <end position="958"/>
    </location>
</feature>
<dbReference type="OrthoDB" id="424610at2759"/>
<dbReference type="GO" id="GO:0004672">
    <property type="term" value="F:protein kinase activity"/>
    <property type="evidence" value="ECO:0007669"/>
    <property type="project" value="InterPro"/>
</dbReference>
<feature type="transmembrane region" description="Helical" evidence="5">
    <location>
        <begin position="1072"/>
        <end position="1092"/>
    </location>
</feature>
<feature type="transmembrane region" description="Helical" evidence="5">
    <location>
        <begin position="1031"/>
        <end position="1051"/>
    </location>
</feature>
<organism evidence="8 9">
    <name type="scientific">Symbiodinium necroappetens</name>
    <dbReference type="NCBI Taxonomy" id="1628268"/>
    <lineage>
        <taxon>Eukaryota</taxon>
        <taxon>Sar</taxon>
        <taxon>Alveolata</taxon>
        <taxon>Dinophyceae</taxon>
        <taxon>Suessiales</taxon>
        <taxon>Symbiodiniaceae</taxon>
        <taxon>Symbiodinium</taxon>
    </lineage>
</organism>
<name>A0A812X482_9DINO</name>
<feature type="transmembrane region" description="Helical" evidence="5">
    <location>
        <begin position="715"/>
        <end position="736"/>
    </location>
</feature>
<dbReference type="Gene3D" id="3.40.50.1820">
    <property type="entry name" value="alpha/beta hydrolase"/>
    <property type="match status" value="1"/>
</dbReference>
<gene>
    <name evidence="8" type="primary">mkkA</name>
    <name evidence="8" type="ORF">SNEC2469_LOCUS20253</name>
</gene>
<keyword evidence="6" id="KW-0732">Signal</keyword>
<dbReference type="InterPro" id="IPR011009">
    <property type="entry name" value="Kinase-like_dom_sf"/>
</dbReference>
<keyword evidence="5" id="KW-0812">Transmembrane</keyword>
<feature type="chain" id="PRO_5032508108" evidence="6">
    <location>
        <begin position="24"/>
        <end position="1636"/>
    </location>
</feature>